<comment type="caution">
    <text evidence="3">The sequence shown here is derived from an EMBL/GenBank/DDBJ whole genome shotgun (WGS) entry which is preliminary data.</text>
</comment>
<feature type="compositionally biased region" description="Basic residues" evidence="1">
    <location>
        <begin position="266"/>
        <end position="280"/>
    </location>
</feature>
<feature type="compositionally biased region" description="Basic and acidic residues" evidence="1">
    <location>
        <begin position="1"/>
        <end position="11"/>
    </location>
</feature>
<dbReference type="SUPFAM" id="SSF54928">
    <property type="entry name" value="RNA-binding domain, RBD"/>
    <property type="match status" value="1"/>
</dbReference>
<dbReference type="InterPro" id="IPR035979">
    <property type="entry name" value="RBD_domain_sf"/>
</dbReference>
<feature type="region of interest" description="Disordered" evidence="1">
    <location>
        <begin position="1"/>
        <end position="64"/>
    </location>
</feature>
<organism evidence="3 5">
    <name type="scientific">Marasmiellus scandens</name>
    <dbReference type="NCBI Taxonomy" id="2682957"/>
    <lineage>
        <taxon>Eukaryota</taxon>
        <taxon>Fungi</taxon>
        <taxon>Dikarya</taxon>
        <taxon>Basidiomycota</taxon>
        <taxon>Agaricomycotina</taxon>
        <taxon>Agaricomycetes</taxon>
        <taxon>Agaricomycetidae</taxon>
        <taxon>Agaricales</taxon>
        <taxon>Marasmiineae</taxon>
        <taxon>Omphalotaceae</taxon>
        <taxon>Marasmiellus</taxon>
    </lineage>
</organism>
<dbReference type="CDD" id="cd00590">
    <property type="entry name" value="RRM_SF"/>
    <property type="match status" value="1"/>
</dbReference>
<protein>
    <recommendedName>
        <fullName evidence="2">RRM domain-containing protein</fullName>
    </recommendedName>
</protein>
<dbReference type="SMART" id="SM00360">
    <property type="entry name" value="RRM"/>
    <property type="match status" value="1"/>
</dbReference>
<name>A0ABR1IZA2_9AGAR</name>
<evidence type="ECO:0000259" key="2">
    <source>
        <dbReference type="SMART" id="SM00360"/>
    </source>
</evidence>
<dbReference type="InterPro" id="IPR000504">
    <property type="entry name" value="RRM_dom"/>
</dbReference>
<dbReference type="Proteomes" id="UP001498398">
    <property type="component" value="Unassembled WGS sequence"/>
</dbReference>
<reference evidence="3 5" key="1">
    <citation type="submission" date="2024-01" db="EMBL/GenBank/DDBJ databases">
        <title>A draft genome for the cacao thread blight pathogen Marasmiellus scandens.</title>
        <authorList>
            <person name="Baruah I.K."/>
            <person name="Leung J."/>
            <person name="Bukari Y."/>
            <person name="Amoako-Attah I."/>
            <person name="Meinhardt L.W."/>
            <person name="Bailey B.A."/>
            <person name="Cohen S.P."/>
        </authorList>
    </citation>
    <scope>NUCLEOTIDE SEQUENCE [LARGE SCALE GENOMIC DNA]</scope>
    <source>
        <strain evidence="3 5">GH-19</strain>
    </source>
</reference>
<keyword evidence="5" id="KW-1185">Reference proteome</keyword>
<feature type="domain" description="RRM" evidence="2">
    <location>
        <begin position="124"/>
        <end position="192"/>
    </location>
</feature>
<proteinExistence type="predicted"/>
<evidence type="ECO:0000313" key="3">
    <source>
        <dbReference type="EMBL" id="KAK7444256.1"/>
    </source>
</evidence>
<dbReference type="EMBL" id="JBANRG010000051">
    <property type="protein sequence ID" value="KAK7444256.1"/>
    <property type="molecule type" value="Genomic_DNA"/>
</dbReference>
<gene>
    <name evidence="4" type="ORF">VKT23_001149</name>
    <name evidence="3" type="ORF">VKT23_015266</name>
</gene>
<dbReference type="Pfam" id="PF00076">
    <property type="entry name" value="RRM_1"/>
    <property type="match status" value="1"/>
</dbReference>
<evidence type="ECO:0000313" key="4">
    <source>
        <dbReference type="EMBL" id="KAK7473045.1"/>
    </source>
</evidence>
<sequence>MFVEMVDERNKSGKQLQPSSLSQTMASLLERMNVSANSGPVRPKHNAKSTAPYNRANRPPKGDVNGAWSHDLFDQHNSLSARLNLDPTPGKASFTPMMQKALRDATSSPSSSELSIKGAANGNVIEVTGLVQGTTADDVAAIFKRCGDITAKKLMPGSEVRIRLTYKTQSAAEQAVKTFDKQPADGKTLSVKIVGSTAAGTSLSGRFGNDGLGLVRQEGSVDVLMESSDSGSKMRSDALTSDPRAQVLVAPPGTNPKDYLQGPRRGGGRGRGGRRGRGRGNNRMNVD</sequence>
<evidence type="ECO:0000256" key="1">
    <source>
        <dbReference type="SAM" id="MobiDB-lite"/>
    </source>
</evidence>
<accession>A0ABR1IZA2</accession>
<dbReference type="Gene3D" id="3.30.70.330">
    <property type="match status" value="1"/>
</dbReference>
<feature type="region of interest" description="Disordered" evidence="1">
    <location>
        <begin position="225"/>
        <end position="287"/>
    </location>
</feature>
<evidence type="ECO:0000313" key="5">
    <source>
        <dbReference type="Proteomes" id="UP001498398"/>
    </source>
</evidence>
<dbReference type="InterPro" id="IPR012677">
    <property type="entry name" value="Nucleotide-bd_a/b_plait_sf"/>
</dbReference>
<feature type="compositionally biased region" description="Polar residues" evidence="1">
    <location>
        <begin position="13"/>
        <end position="26"/>
    </location>
</feature>
<dbReference type="EMBL" id="JBANRG010000001">
    <property type="protein sequence ID" value="KAK7473045.1"/>
    <property type="molecule type" value="Genomic_DNA"/>
</dbReference>